<evidence type="ECO:0000313" key="2">
    <source>
        <dbReference type="EMBL" id="KAA0055979.1"/>
    </source>
</evidence>
<dbReference type="InterPro" id="IPR025724">
    <property type="entry name" value="GAG-pre-integrase_dom"/>
</dbReference>
<dbReference type="InterPro" id="IPR036397">
    <property type="entry name" value="RNaseH_sf"/>
</dbReference>
<accession>A0A5A7UR65</accession>
<dbReference type="GO" id="GO:0003676">
    <property type="term" value="F:nucleic acid binding"/>
    <property type="evidence" value="ECO:0007669"/>
    <property type="project" value="InterPro"/>
</dbReference>
<dbReference type="Pfam" id="PF13976">
    <property type="entry name" value="gag_pre-integrs"/>
    <property type="match status" value="1"/>
</dbReference>
<dbReference type="InterPro" id="IPR001584">
    <property type="entry name" value="Integrase_cat-core"/>
</dbReference>
<proteinExistence type="predicted"/>
<comment type="caution">
    <text evidence="2">The sequence shown here is derived from an EMBL/GenBank/DDBJ whole genome shotgun (WGS) entry which is preliminary data.</text>
</comment>
<evidence type="ECO:0000313" key="3">
    <source>
        <dbReference type="Proteomes" id="UP000321393"/>
    </source>
</evidence>
<dbReference type="OrthoDB" id="5988424at2759"/>
<dbReference type="PANTHER" id="PTHR42648">
    <property type="entry name" value="TRANSPOSASE, PUTATIVE-RELATED"/>
    <property type="match status" value="1"/>
</dbReference>
<dbReference type="InterPro" id="IPR039537">
    <property type="entry name" value="Retrotran_Ty1/copia-like"/>
</dbReference>
<name>A0A5A7UR65_CUCMM</name>
<protein>
    <submittedName>
        <fullName evidence="2">Peptidase aspartic, catalytic</fullName>
    </submittedName>
</protein>
<gene>
    <name evidence="2" type="ORF">E6C27_scaffold319G001160</name>
</gene>
<sequence length="498" mass="56793">MEIIREGSSASRPPTLDEKNYSYWKPLPKPEVDWTDAEEQASVGNARALNAIFSGVLRSLPRKFDMKVTSIEEARDITTLKLDELFRSLLTFKIAIFDRENKKGKGIVFKSIYEEETTVNQSDNEANIDESIALLTKQFAKVWHKCLHIMHYRNGEDSECSDEDGDEDLTFEELKMLRKEDTEARAIQKERIQDLMEENERLMSFFYELKECASGHVTFGDVVRGRIIAKGNIDKNNLPCLNDVTYVDGLKANLISITKEDQTWLWHRKLGHISLGSVDKAIKNEAVKGIPTIDITSKFFCGDCQIGKQTKTSHKSLKECSTNRVLELLHLDLMGSMQTENLGGKKYVLVAVDDFSRFTWVHFLKGKSDTIKICISLCLNLQHEKGKKIIRIRSDHGKEFDNEDLNNFYGADIHSNTISKEVVADNSELVPSAHVRKNHPSSSIIGDPLAGIITRKKEKVDYSKMIADLCYTSVIEPSTVDDAFKYEYWINEMQEELL</sequence>
<dbReference type="PANTHER" id="PTHR42648:SF21">
    <property type="entry name" value="CYSTEINE-RICH RLK (RECEPTOR-LIKE PROTEIN KINASE) 8"/>
    <property type="match status" value="1"/>
</dbReference>
<dbReference type="InterPro" id="IPR012337">
    <property type="entry name" value="RNaseH-like_sf"/>
</dbReference>
<dbReference type="SUPFAM" id="SSF53098">
    <property type="entry name" value="Ribonuclease H-like"/>
    <property type="match status" value="1"/>
</dbReference>
<dbReference type="Proteomes" id="UP000321393">
    <property type="component" value="Unassembled WGS sequence"/>
</dbReference>
<dbReference type="GO" id="GO:0015074">
    <property type="term" value="P:DNA integration"/>
    <property type="evidence" value="ECO:0007669"/>
    <property type="project" value="InterPro"/>
</dbReference>
<dbReference type="Gene3D" id="3.30.420.10">
    <property type="entry name" value="Ribonuclease H-like superfamily/Ribonuclease H"/>
    <property type="match status" value="1"/>
</dbReference>
<dbReference type="Pfam" id="PF00665">
    <property type="entry name" value="rve"/>
    <property type="match status" value="1"/>
</dbReference>
<organism evidence="2 3">
    <name type="scientific">Cucumis melo var. makuwa</name>
    <name type="common">Oriental melon</name>
    <dbReference type="NCBI Taxonomy" id="1194695"/>
    <lineage>
        <taxon>Eukaryota</taxon>
        <taxon>Viridiplantae</taxon>
        <taxon>Streptophyta</taxon>
        <taxon>Embryophyta</taxon>
        <taxon>Tracheophyta</taxon>
        <taxon>Spermatophyta</taxon>
        <taxon>Magnoliopsida</taxon>
        <taxon>eudicotyledons</taxon>
        <taxon>Gunneridae</taxon>
        <taxon>Pentapetalae</taxon>
        <taxon>rosids</taxon>
        <taxon>fabids</taxon>
        <taxon>Cucurbitales</taxon>
        <taxon>Cucurbitaceae</taxon>
        <taxon>Benincaseae</taxon>
        <taxon>Cucumis</taxon>
    </lineage>
</organism>
<evidence type="ECO:0000259" key="1">
    <source>
        <dbReference type="PROSITE" id="PS50994"/>
    </source>
</evidence>
<dbReference type="EMBL" id="SSTE01008362">
    <property type="protein sequence ID" value="KAA0055979.1"/>
    <property type="molecule type" value="Genomic_DNA"/>
</dbReference>
<dbReference type="PROSITE" id="PS50994">
    <property type="entry name" value="INTEGRASE"/>
    <property type="match status" value="1"/>
</dbReference>
<dbReference type="AlphaFoldDB" id="A0A5A7UR65"/>
<feature type="domain" description="Integrase catalytic" evidence="1">
    <location>
        <begin position="315"/>
        <end position="408"/>
    </location>
</feature>
<reference evidence="2 3" key="1">
    <citation type="submission" date="2019-08" db="EMBL/GenBank/DDBJ databases">
        <title>Draft genome sequences of two oriental melons (Cucumis melo L. var makuwa).</title>
        <authorList>
            <person name="Kwon S.-Y."/>
        </authorList>
    </citation>
    <scope>NUCLEOTIDE SEQUENCE [LARGE SCALE GENOMIC DNA]</scope>
    <source>
        <strain evidence="3">cv. SW 3</strain>
        <tissue evidence="2">Leaf</tissue>
    </source>
</reference>